<evidence type="ECO:0000313" key="3">
    <source>
        <dbReference type="Proteomes" id="UP001232148"/>
    </source>
</evidence>
<feature type="compositionally biased region" description="Basic and acidic residues" evidence="1">
    <location>
        <begin position="1"/>
        <end position="12"/>
    </location>
</feature>
<dbReference type="EMBL" id="MU843071">
    <property type="protein sequence ID" value="KAK2021923.1"/>
    <property type="molecule type" value="Genomic_DNA"/>
</dbReference>
<feature type="region of interest" description="Disordered" evidence="1">
    <location>
        <begin position="189"/>
        <end position="232"/>
    </location>
</feature>
<accession>A0AAD9H4H1</accession>
<proteinExistence type="predicted"/>
<evidence type="ECO:0000256" key="1">
    <source>
        <dbReference type="SAM" id="MobiDB-lite"/>
    </source>
</evidence>
<feature type="region of interest" description="Disordered" evidence="1">
    <location>
        <begin position="1"/>
        <end position="53"/>
    </location>
</feature>
<evidence type="ECO:0000313" key="2">
    <source>
        <dbReference type="EMBL" id="KAK2021923.1"/>
    </source>
</evidence>
<dbReference type="AlphaFoldDB" id="A0AAD9H4H1"/>
<name>A0AAD9H4H1_9PEZI</name>
<sequence>MRCDKTRCDARPCRPSAMRSGAEPAQIPFGGGDAPSSRSYPMSERGMGGKVPWAGEAQRRPWSIAPDWVTMSLAARPFSVSLASFMYGALHPPPPSHSLSPKKWAWREPTKQTDASIRRGCATRFSDWRESAAGRQPCVSMCVCVCVRHAAGFMGICTDGRAHSLRTGGRTSLVGFLCSAAGLERWNYRHNPSGGAEKKKETKQRRKENKIDKARTIMRLPIEREASRGAPL</sequence>
<dbReference type="Proteomes" id="UP001232148">
    <property type="component" value="Unassembled WGS sequence"/>
</dbReference>
<feature type="compositionally biased region" description="Basic and acidic residues" evidence="1">
    <location>
        <begin position="209"/>
        <end position="232"/>
    </location>
</feature>
<protein>
    <submittedName>
        <fullName evidence="2">Uncharacterized protein</fullName>
    </submittedName>
</protein>
<organism evidence="2 3">
    <name type="scientific">Colletotrichum zoysiae</name>
    <dbReference type="NCBI Taxonomy" id="1216348"/>
    <lineage>
        <taxon>Eukaryota</taxon>
        <taxon>Fungi</taxon>
        <taxon>Dikarya</taxon>
        <taxon>Ascomycota</taxon>
        <taxon>Pezizomycotina</taxon>
        <taxon>Sordariomycetes</taxon>
        <taxon>Hypocreomycetidae</taxon>
        <taxon>Glomerellales</taxon>
        <taxon>Glomerellaceae</taxon>
        <taxon>Colletotrichum</taxon>
        <taxon>Colletotrichum graminicola species complex</taxon>
    </lineage>
</organism>
<keyword evidence="3" id="KW-1185">Reference proteome</keyword>
<comment type="caution">
    <text evidence="2">The sequence shown here is derived from an EMBL/GenBank/DDBJ whole genome shotgun (WGS) entry which is preliminary data.</text>
</comment>
<gene>
    <name evidence="2" type="ORF">LX32DRAFT_222098</name>
</gene>
<reference evidence="2" key="1">
    <citation type="submission" date="2021-06" db="EMBL/GenBank/DDBJ databases">
        <title>Comparative genomics, transcriptomics and evolutionary studies reveal genomic signatures of adaptation to plant cell wall in hemibiotrophic fungi.</title>
        <authorList>
            <consortium name="DOE Joint Genome Institute"/>
            <person name="Baroncelli R."/>
            <person name="Diaz J.F."/>
            <person name="Benocci T."/>
            <person name="Peng M."/>
            <person name="Battaglia E."/>
            <person name="Haridas S."/>
            <person name="Andreopoulos W."/>
            <person name="Labutti K."/>
            <person name="Pangilinan J."/>
            <person name="Floch G.L."/>
            <person name="Makela M.R."/>
            <person name="Henrissat B."/>
            <person name="Grigoriev I.V."/>
            <person name="Crouch J.A."/>
            <person name="De Vries R.P."/>
            <person name="Sukno S.A."/>
            <person name="Thon M.R."/>
        </authorList>
    </citation>
    <scope>NUCLEOTIDE SEQUENCE</scope>
    <source>
        <strain evidence="2">MAFF235873</strain>
    </source>
</reference>